<protein>
    <submittedName>
        <fullName evidence="1">Uncharacterized protein</fullName>
    </submittedName>
</protein>
<dbReference type="EMBL" id="UYRU01082521">
    <property type="protein sequence ID" value="VDN32679.1"/>
    <property type="molecule type" value="Genomic_DNA"/>
</dbReference>
<reference evidence="1 2" key="1">
    <citation type="submission" date="2018-11" db="EMBL/GenBank/DDBJ databases">
        <authorList>
            <consortium name="Pathogen Informatics"/>
        </authorList>
    </citation>
    <scope>NUCLEOTIDE SEQUENCE [LARGE SCALE GENOMIC DNA]</scope>
</reference>
<evidence type="ECO:0000313" key="2">
    <source>
        <dbReference type="Proteomes" id="UP000281553"/>
    </source>
</evidence>
<organism evidence="1 2">
    <name type="scientific">Dibothriocephalus latus</name>
    <name type="common">Fish tapeworm</name>
    <name type="synonym">Diphyllobothrium latum</name>
    <dbReference type="NCBI Taxonomy" id="60516"/>
    <lineage>
        <taxon>Eukaryota</taxon>
        <taxon>Metazoa</taxon>
        <taxon>Spiralia</taxon>
        <taxon>Lophotrochozoa</taxon>
        <taxon>Platyhelminthes</taxon>
        <taxon>Cestoda</taxon>
        <taxon>Eucestoda</taxon>
        <taxon>Diphyllobothriidea</taxon>
        <taxon>Diphyllobothriidae</taxon>
        <taxon>Dibothriocephalus</taxon>
    </lineage>
</organism>
<sequence length="97" mass="11006">MEQQEMANEAELNQNVSNATGWVASKDMYRPAPVDIPRNTRQCFVMIIYDTKESTFGKFRNTMVLNIPVFHAYGNGEFFGMSKVSGICIFATLCLLR</sequence>
<proteinExistence type="predicted"/>
<name>A0A3P7QSW5_DIBLA</name>
<dbReference type="Proteomes" id="UP000281553">
    <property type="component" value="Unassembled WGS sequence"/>
</dbReference>
<keyword evidence="2" id="KW-1185">Reference proteome</keyword>
<evidence type="ECO:0000313" key="1">
    <source>
        <dbReference type="EMBL" id="VDN32679.1"/>
    </source>
</evidence>
<gene>
    <name evidence="1" type="ORF">DILT_LOCUS16030</name>
</gene>
<dbReference type="OrthoDB" id="6228627at2759"/>
<accession>A0A3P7QSW5</accession>
<dbReference type="AlphaFoldDB" id="A0A3P7QSW5"/>